<reference evidence="4" key="1">
    <citation type="submission" date="2012-02" db="EMBL/GenBank/DDBJ databases">
        <title>Complete sequence of chromosome of Natrinema pellirubrum DSM 15624.</title>
        <authorList>
            <consortium name="US DOE Joint Genome Institute"/>
            <person name="Lucas S."/>
            <person name="Han J."/>
            <person name="Lapidus A."/>
            <person name="Cheng J.-F."/>
            <person name="Goodwin L."/>
            <person name="Pitluck S."/>
            <person name="Peters L."/>
            <person name="Teshima H."/>
            <person name="Detter J.C."/>
            <person name="Han C."/>
            <person name="Tapia R."/>
            <person name="Land M."/>
            <person name="Hauser L."/>
            <person name="Kyrpides N."/>
            <person name="Ivanova N."/>
            <person name="Pagani I."/>
            <person name="Sproer C."/>
            <person name="Anderson I."/>
            <person name="Woyke T."/>
        </authorList>
    </citation>
    <scope>NUCLEOTIDE SEQUENCE</scope>
    <source>
        <strain evidence="4">DSM 15624</strain>
    </source>
</reference>
<dbReference type="EMBL" id="AOIE01000004">
    <property type="protein sequence ID" value="ELY81700.1"/>
    <property type="molecule type" value="Genomic_DNA"/>
</dbReference>
<evidence type="ECO:0000256" key="2">
    <source>
        <dbReference type="PROSITE-ProRule" id="PRU00703"/>
    </source>
</evidence>
<keyword evidence="1 2" id="KW-0129">CBS domain</keyword>
<dbReference type="OrthoDB" id="43333at2157"/>
<gene>
    <name evidence="4" type="ordered locus">Natpe_1461</name>
    <name evidence="5" type="ORF">C488_00644</name>
</gene>
<protein>
    <submittedName>
        <fullName evidence="5">Putative signal transduction protein with CBS domains</fullName>
    </submittedName>
    <submittedName>
        <fullName evidence="4">Signal-transduction protein containing cAMP-binding and CBS domains</fullName>
    </submittedName>
</protein>
<reference evidence="6" key="2">
    <citation type="submission" date="2012-02" db="EMBL/GenBank/DDBJ databases">
        <title>Complete sequence of chromosome of Natrinema pellirubrum DSM 15624.</title>
        <authorList>
            <person name="Lucas S."/>
            <person name="Han J."/>
            <person name="Lapidus A."/>
            <person name="Cheng J.-F."/>
            <person name="Goodwin L."/>
            <person name="Pitluck S."/>
            <person name="Peters L."/>
            <person name="Teshima H."/>
            <person name="Detter J.C."/>
            <person name="Han C."/>
            <person name="Tapia R."/>
            <person name="Land M."/>
            <person name="Hauser L."/>
            <person name="Kyrpides N."/>
            <person name="Ivanova N."/>
            <person name="Pagani I."/>
            <person name="Sproer C."/>
            <person name="Anderson I."/>
            <person name="Woyke T."/>
        </authorList>
    </citation>
    <scope>NUCLEOTIDE SEQUENCE [LARGE SCALE GENOMIC DNA]</scope>
    <source>
        <strain evidence="6">DSM 15624 / JCM 10476 / NCIMB 786</strain>
    </source>
</reference>
<dbReference type="PANTHER" id="PTHR43080:SF2">
    <property type="entry name" value="CBS DOMAIN-CONTAINING PROTEIN"/>
    <property type="match status" value="1"/>
</dbReference>
<reference evidence="5 7" key="3">
    <citation type="journal article" date="2014" name="PLoS Genet.">
        <title>Phylogenetically driven sequencing of extremely halophilic archaea reveals strategies for static and dynamic osmo-response.</title>
        <authorList>
            <person name="Becker E.A."/>
            <person name="Seitzer P.M."/>
            <person name="Tritt A."/>
            <person name="Larsen D."/>
            <person name="Krusor M."/>
            <person name="Yao A.I."/>
            <person name="Wu D."/>
            <person name="Madern D."/>
            <person name="Eisen J.A."/>
            <person name="Darling A.E."/>
            <person name="Facciotti M.T."/>
        </authorList>
    </citation>
    <scope>NUCLEOTIDE SEQUENCE [LARGE SCALE GENOMIC DNA]</scope>
    <source>
        <strain evidence="5 7">DSM 15624</strain>
    </source>
</reference>
<dbReference type="InterPro" id="IPR000644">
    <property type="entry name" value="CBS_dom"/>
</dbReference>
<dbReference type="EMBL" id="CP003372">
    <property type="protein sequence ID" value="AGB31364.1"/>
    <property type="molecule type" value="Genomic_DNA"/>
</dbReference>
<dbReference type="PANTHER" id="PTHR43080">
    <property type="entry name" value="CBS DOMAIN-CONTAINING PROTEIN CBSX3, MITOCHONDRIAL"/>
    <property type="match status" value="1"/>
</dbReference>
<dbReference type="GeneID" id="14332202"/>
<dbReference type="AlphaFoldDB" id="L0JJA4"/>
<dbReference type="RefSeq" id="WP_006179435.1">
    <property type="nucleotide sequence ID" value="NC_019962.1"/>
</dbReference>
<evidence type="ECO:0000313" key="5">
    <source>
        <dbReference type="EMBL" id="ELY81700.1"/>
    </source>
</evidence>
<dbReference type="PATRIC" id="fig|797303.5.peg.131"/>
<accession>L0JJA4</accession>
<dbReference type="eggNOG" id="arCOG00606">
    <property type="taxonomic scope" value="Archaea"/>
</dbReference>
<name>L0JJA4_NATP1</name>
<dbReference type="STRING" id="797303.Natpe_1461"/>
<evidence type="ECO:0000313" key="7">
    <source>
        <dbReference type="Proteomes" id="UP000011593"/>
    </source>
</evidence>
<dbReference type="SUPFAM" id="SSF54631">
    <property type="entry name" value="CBS-domain pair"/>
    <property type="match status" value="1"/>
</dbReference>
<dbReference type="HOGENOM" id="CLU_040681_12_0_2"/>
<dbReference type="InterPro" id="IPR046342">
    <property type="entry name" value="CBS_dom_sf"/>
</dbReference>
<evidence type="ECO:0000256" key="1">
    <source>
        <dbReference type="ARBA" id="ARBA00023122"/>
    </source>
</evidence>
<dbReference type="Pfam" id="PF00571">
    <property type="entry name" value="CBS"/>
    <property type="match status" value="2"/>
</dbReference>
<evidence type="ECO:0000313" key="6">
    <source>
        <dbReference type="Proteomes" id="UP000010843"/>
    </source>
</evidence>
<sequence>MPIDDLARSDVVTAAPDASVSELAAMMDEENVGSIVIIDDDAPVGIVTDRDLTVRVLADGTDAEQTAAEIMTEDPCTIERDDGFYEATDLMAEHGVRRLPVSDGDQLVGIITADDLTELIADEEQQLADVIRAQRPEY</sequence>
<dbReference type="PROSITE" id="PS51371">
    <property type="entry name" value="CBS"/>
    <property type="match status" value="2"/>
</dbReference>
<dbReference type="Proteomes" id="UP000011593">
    <property type="component" value="Unassembled WGS sequence"/>
</dbReference>
<dbReference type="Gene3D" id="3.10.580.10">
    <property type="entry name" value="CBS-domain"/>
    <property type="match status" value="1"/>
</dbReference>
<evidence type="ECO:0000313" key="4">
    <source>
        <dbReference type="EMBL" id="AGB31364.1"/>
    </source>
</evidence>
<dbReference type="KEGG" id="npe:Natpe_1461"/>
<dbReference type="Proteomes" id="UP000010843">
    <property type="component" value="Chromosome"/>
</dbReference>
<organism evidence="4 6">
    <name type="scientific">Natrinema pellirubrum (strain DSM 15624 / CIP 106293 / JCM 10476 / NCIMB 786 / 157)</name>
    <dbReference type="NCBI Taxonomy" id="797303"/>
    <lineage>
        <taxon>Archaea</taxon>
        <taxon>Methanobacteriati</taxon>
        <taxon>Methanobacteriota</taxon>
        <taxon>Stenosarchaea group</taxon>
        <taxon>Halobacteria</taxon>
        <taxon>Halobacteriales</taxon>
        <taxon>Natrialbaceae</taxon>
        <taxon>Natrinema</taxon>
    </lineage>
</organism>
<evidence type="ECO:0000259" key="3">
    <source>
        <dbReference type="PROSITE" id="PS51371"/>
    </source>
</evidence>
<dbReference type="CDD" id="cd17775">
    <property type="entry name" value="CBS_pair_bact_arch"/>
    <property type="match status" value="1"/>
</dbReference>
<dbReference type="SMART" id="SM00116">
    <property type="entry name" value="CBS"/>
    <property type="match status" value="2"/>
</dbReference>
<keyword evidence="7" id="KW-1185">Reference proteome</keyword>
<proteinExistence type="predicted"/>
<feature type="domain" description="CBS" evidence="3">
    <location>
        <begin position="7"/>
        <end position="64"/>
    </location>
</feature>
<dbReference type="InterPro" id="IPR051257">
    <property type="entry name" value="Diverse_CBS-Domain"/>
</dbReference>
<feature type="domain" description="CBS" evidence="3">
    <location>
        <begin position="71"/>
        <end position="127"/>
    </location>
</feature>